<dbReference type="GO" id="GO:0003677">
    <property type="term" value="F:DNA binding"/>
    <property type="evidence" value="ECO:0007669"/>
    <property type="project" value="InterPro"/>
</dbReference>
<dbReference type="PROSITE" id="PS50157">
    <property type="entry name" value="ZINC_FINGER_C2H2_2"/>
    <property type="match status" value="2"/>
</dbReference>
<dbReference type="RefSeq" id="XP_003655419.1">
    <property type="nucleotide sequence ID" value="XM_003655371.1"/>
</dbReference>
<gene>
    <name evidence="10" type="ORF">THITE_113789</name>
</gene>
<dbReference type="OrthoDB" id="4570866at2759"/>
<dbReference type="SMART" id="SM00355">
    <property type="entry name" value="ZnF_C2H2"/>
    <property type="match status" value="2"/>
</dbReference>
<keyword evidence="5" id="KW-0539">Nucleus</keyword>
<dbReference type="HOGENOM" id="CLU_003864_3_0_1"/>
<dbReference type="InterPro" id="IPR013087">
    <property type="entry name" value="Znf_C2H2_type"/>
</dbReference>
<feature type="domain" description="C2H2-type" evidence="9">
    <location>
        <begin position="36"/>
        <end position="63"/>
    </location>
</feature>
<keyword evidence="6" id="KW-0863">Zinc-finger</keyword>
<keyword evidence="1" id="KW-0479">Metal-binding</keyword>
<dbReference type="SUPFAM" id="SSF57667">
    <property type="entry name" value="beta-beta-alpha zinc fingers"/>
    <property type="match status" value="1"/>
</dbReference>
<evidence type="ECO:0000256" key="7">
    <source>
        <dbReference type="SAM" id="MobiDB-lite"/>
    </source>
</evidence>
<dbReference type="InterPro" id="IPR001138">
    <property type="entry name" value="Zn2Cys6_DnaBD"/>
</dbReference>
<feature type="domain" description="Zn(2)-C6 fungal-type" evidence="8">
    <location>
        <begin position="74"/>
        <end position="103"/>
    </location>
</feature>
<reference evidence="10 11" key="1">
    <citation type="journal article" date="2011" name="Nat. Biotechnol.">
        <title>Comparative genomic analysis of the thermophilic biomass-degrading fungi Myceliophthora thermophila and Thielavia terrestris.</title>
        <authorList>
            <person name="Berka R.M."/>
            <person name="Grigoriev I.V."/>
            <person name="Otillar R."/>
            <person name="Salamov A."/>
            <person name="Grimwood J."/>
            <person name="Reid I."/>
            <person name="Ishmael N."/>
            <person name="John T."/>
            <person name="Darmond C."/>
            <person name="Moisan M.-C."/>
            <person name="Henrissat B."/>
            <person name="Coutinho P.M."/>
            <person name="Lombard V."/>
            <person name="Natvig D.O."/>
            <person name="Lindquist E."/>
            <person name="Schmutz J."/>
            <person name="Lucas S."/>
            <person name="Harris P."/>
            <person name="Powlowski J."/>
            <person name="Bellemare A."/>
            <person name="Taylor D."/>
            <person name="Butler G."/>
            <person name="de Vries R.P."/>
            <person name="Allijn I.E."/>
            <person name="van den Brink J."/>
            <person name="Ushinsky S."/>
            <person name="Storms R."/>
            <person name="Powell A.J."/>
            <person name="Paulsen I.T."/>
            <person name="Elbourne L.D.H."/>
            <person name="Baker S.E."/>
            <person name="Magnuson J."/>
            <person name="LaBoissiere S."/>
            <person name="Clutterbuck A.J."/>
            <person name="Martinez D."/>
            <person name="Wogulis M."/>
            <person name="de Leon A.L."/>
            <person name="Rey M.W."/>
            <person name="Tsang A."/>
        </authorList>
    </citation>
    <scope>NUCLEOTIDE SEQUENCE [LARGE SCALE GENOMIC DNA]</scope>
    <source>
        <strain evidence="11">ATCC 38088 / NRRL 8126</strain>
    </source>
</reference>
<dbReference type="GeneID" id="11524613"/>
<organism evidence="10 11">
    <name type="scientific">Thermothielavioides terrestris (strain ATCC 38088 / NRRL 8126)</name>
    <name type="common">Thielavia terrestris</name>
    <dbReference type="NCBI Taxonomy" id="578455"/>
    <lineage>
        <taxon>Eukaryota</taxon>
        <taxon>Fungi</taxon>
        <taxon>Dikarya</taxon>
        <taxon>Ascomycota</taxon>
        <taxon>Pezizomycotina</taxon>
        <taxon>Sordariomycetes</taxon>
        <taxon>Sordariomycetidae</taxon>
        <taxon>Sordariales</taxon>
        <taxon>Chaetomiaceae</taxon>
        <taxon>Thermothielavioides</taxon>
        <taxon>Thermothielavioides terrestris</taxon>
    </lineage>
</organism>
<dbReference type="eggNOG" id="KOG1721">
    <property type="taxonomic scope" value="Eukaryota"/>
</dbReference>
<proteinExistence type="predicted"/>
<keyword evidence="2" id="KW-0862">Zinc</keyword>
<dbReference type="CDD" id="cd00067">
    <property type="entry name" value="GAL4"/>
    <property type="match status" value="1"/>
</dbReference>
<dbReference type="GO" id="GO:0000981">
    <property type="term" value="F:DNA-binding transcription factor activity, RNA polymerase II-specific"/>
    <property type="evidence" value="ECO:0007669"/>
    <property type="project" value="InterPro"/>
</dbReference>
<feature type="compositionally biased region" description="Basic and acidic residues" evidence="7">
    <location>
        <begin position="131"/>
        <end position="145"/>
    </location>
</feature>
<dbReference type="Proteomes" id="UP000008181">
    <property type="component" value="Chromosome 4"/>
</dbReference>
<evidence type="ECO:0000256" key="2">
    <source>
        <dbReference type="ARBA" id="ARBA00022833"/>
    </source>
</evidence>
<dbReference type="EMBL" id="CP003012">
    <property type="protein sequence ID" value="AEO69083.1"/>
    <property type="molecule type" value="Genomic_DNA"/>
</dbReference>
<dbReference type="Gene3D" id="3.30.160.60">
    <property type="entry name" value="Classic Zinc Finger"/>
    <property type="match status" value="2"/>
</dbReference>
<evidence type="ECO:0000256" key="4">
    <source>
        <dbReference type="ARBA" id="ARBA00023163"/>
    </source>
</evidence>
<sequence>MPPRAESLSCGHCGETFQRKEHRNRHLLRHSGAKPFHCSACSKAFPRRDSLLRHWGTHHAHADWPEHPRRAQLACVRCARLKQRCDGGLPCSRCVRRGHGCEYRRGGPSGEAGAALVTPPAVVDDDSDGGQTRDDCQTEEPRAENADVNAHPVLNSPRRVLQYSDSSSVVAHAPTPSSGDLLGVSTGLDPPTSSSTLDGLAWGSDSWSFGLGGHDPWTLGLDLVDPMIMGFPFLSTATELGMFGHHQVGISSFEPTGQWYQPQDGGGPASIHMSIQTEDSSGSPASHPHPHRQQLGDRRQSPAHKRAPCPEFPAASPDQLYVAEAELFGHIYRVPGRAIEDIRAFYYRERECDSCRFISTELLHAFVELYLEYFDPKFPFLHPSRLRDDNLPWILLTAVAAVGSQYSEVRDACEYGLVLRELLDRAIKIHIPPRSKWTGPFLPQSLFLRHVLHFFAGTKMGLVTSQFERSALVSGLRALTSHHERGECVDRAVTQKPHDEWQAWLSAESNRRLIYCVHALECLGYVFLDQPPLFNITDFVHEPPCDPALWQCQSAEEWRSKFTGGSGTAARQRVLDPVRDSREDSLLGVTATSSPPDHFRRRIRVLELYVDDRLRSRQSRSSRMLRSIFSNPGEPDDERAGPLPPSSVPLSPRDSPDERSFVDETIDTEAYTHLGSRHPTTDLVVHVLAILRLVPLATLYRATGWQTDQAGMARAKAHMGRFFHRDRAGARKCLWHAAVIFSELRNARRFACYDALNLCVSVCYIWLYAHLAPGPPRDRDRDRSQQPEGASPSAPQQRGTVIGLDKLAERRDVEKWIASGAEAEIYITGVGRLRGPNSQAILLGDATKTLMNQAAWRPLCRGLARAFTQLKRGELPDLGPEEGGEN</sequence>
<dbReference type="PROSITE" id="PS00463">
    <property type="entry name" value="ZN2_CY6_FUNGAL_1"/>
    <property type="match status" value="1"/>
</dbReference>
<evidence type="ECO:0000313" key="10">
    <source>
        <dbReference type="EMBL" id="AEO69083.1"/>
    </source>
</evidence>
<feature type="region of interest" description="Disordered" evidence="7">
    <location>
        <begin position="776"/>
        <end position="801"/>
    </location>
</feature>
<evidence type="ECO:0000313" key="11">
    <source>
        <dbReference type="Proteomes" id="UP000008181"/>
    </source>
</evidence>
<dbReference type="Pfam" id="PF00172">
    <property type="entry name" value="Zn_clus"/>
    <property type="match status" value="1"/>
</dbReference>
<dbReference type="PROSITE" id="PS50048">
    <property type="entry name" value="ZN2_CY6_FUNGAL_2"/>
    <property type="match status" value="1"/>
</dbReference>
<evidence type="ECO:0008006" key="12">
    <source>
        <dbReference type="Google" id="ProtNLM"/>
    </source>
</evidence>
<feature type="compositionally biased region" description="Basic and acidic residues" evidence="7">
    <location>
        <begin position="776"/>
        <end position="785"/>
    </location>
</feature>
<feature type="domain" description="C2H2-type" evidence="9">
    <location>
        <begin position="8"/>
        <end position="35"/>
    </location>
</feature>
<evidence type="ECO:0000256" key="1">
    <source>
        <dbReference type="ARBA" id="ARBA00022723"/>
    </source>
</evidence>
<dbReference type="InterPro" id="IPR036864">
    <property type="entry name" value="Zn2-C6_fun-type_DNA-bd_sf"/>
</dbReference>
<dbReference type="GO" id="GO:0008270">
    <property type="term" value="F:zinc ion binding"/>
    <property type="evidence" value="ECO:0007669"/>
    <property type="project" value="UniProtKB-KW"/>
</dbReference>
<feature type="region of interest" description="Disordered" evidence="7">
    <location>
        <begin position="254"/>
        <end position="309"/>
    </location>
</feature>
<dbReference type="PANTHER" id="PTHR47660">
    <property type="entry name" value="TRANSCRIPTION FACTOR WITH C2H2 AND ZN(2)-CYS(6) DNA BINDING DOMAIN (EUROFUNG)-RELATED-RELATED"/>
    <property type="match status" value="1"/>
</dbReference>
<keyword evidence="3" id="KW-0805">Transcription regulation</keyword>
<dbReference type="SUPFAM" id="SSF57701">
    <property type="entry name" value="Zn2/Cys6 DNA-binding domain"/>
    <property type="match status" value="1"/>
</dbReference>
<feature type="region of interest" description="Disordered" evidence="7">
    <location>
        <begin position="105"/>
        <end position="195"/>
    </location>
</feature>
<name>G2RBB2_THETT</name>
<dbReference type="KEGG" id="ttt:THITE_113789"/>
<dbReference type="PROSITE" id="PS00028">
    <property type="entry name" value="ZINC_FINGER_C2H2_1"/>
    <property type="match status" value="2"/>
</dbReference>
<keyword evidence="4" id="KW-0804">Transcription</keyword>
<dbReference type="SMART" id="SM00066">
    <property type="entry name" value="GAL4"/>
    <property type="match status" value="1"/>
</dbReference>
<protein>
    <recommendedName>
        <fullName evidence="12">Zn(2)-C6 fungal-type domain-containing protein</fullName>
    </recommendedName>
</protein>
<evidence type="ECO:0000256" key="3">
    <source>
        <dbReference type="ARBA" id="ARBA00023015"/>
    </source>
</evidence>
<evidence type="ECO:0000256" key="6">
    <source>
        <dbReference type="PROSITE-ProRule" id="PRU00042"/>
    </source>
</evidence>
<dbReference type="InterPro" id="IPR036236">
    <property type="entry name" value="Znf_C2H2_sf"/>
</dbReference>
<dbReference type="AlphaFoldDB" id="G2RBB2"/>
<accession>G2RBB2</accession>
<keyword evidence="11" id="KW-1185">Reference proteome</keyword>
<evidence type="ECO:0000259" key="9">
    <source>
        <dbReference type="PROSITE" id="PS50157"/>
    </source>
</evidence>
<evidence type="ECO:0000259" key="8">
    <source>
        <dbReference type="PROSITE" id="PS50048"/>
    </source>
</evidence>
<feature type="region of interest" description="Disordered" evidence="7">
    <location>
        <begin position="621"/>
        <end position="659"/>
    </location>
</feature>
<dbReference type="CDD" id="cd12148">
    <property type="entry name" value="fungal_TF_MHR"/>
    <property type="match status" value="1"/>
</dbReference>
<evidence type="ECO:0000256" key="5">
    <source>
        <dbReference type="ARBA" id="ARBA00023242"/>
    </source>
</evidence>
<dbReference type="GO" id="GO:0006351">
    <property type="term" value="P:DNA-templated transcription"/>
    <property type="evidence" value="ECO:0007669"/>
    <property type="project" value="InterPro"/>
</dbReference>
<dbReference type="Gene3D" id="4.10.240.10">
    <property type="entry name" value="Zn(2)-C6 fungal-type DNA-binding domain"/>
    <property type="match status" value="1"/>
</dbReference>